<dbReference type="STRING" id="686796.SAMN04488104_10456"/>
<dbReference type="PROSITE" id="PS51257">
    <property type="entry name" value="PROKAR_LIPOPROTEIN"/>
    <property type="match status" value="1"/>
</dbReference>
<feature type="chain" id="PRO_5011780983" evidence="1">
    <location>
        <begin position="18"/>
        <end position="222"/>
    </location>
</feature>
<keyword evidence="1" id="KW-0732">Signal</keyword>
<dbReference type="RefSeq" id="WP_087940976.1">
    <property type="nucleotide sequence ID" value="NZ_FNAC01000045.1"/>
</dbReference>
<evidence type="ECO:0000256" key="1">
    <source>
        <dbReference type="SAM" id="SignalP"/>
    </source>
</evidence>
<protein>
    <submittedName>
        <fullName evidence="2">Uncharacterized protein</fullName>
    </submittedName>
</protein>
<sequence>MKKITSFFLLVSLAACGGNTESIMQPSIEEVYGTSLTKEVLQRENGDPFIKLSVQQTPILDTLHPNITTANMALMTYSGMSDEERQVVPTIDIEFVKAGQLTQSFTYEVPFMEGVYEKAILFDQLSSAILNRQFELLDQRRNTNSVKDGIGPLLEQKLKFLENKYGRLRGYETFGIAQVGGQSGAAYQFQAFLNFQERKVPYFFYLDIRPGEDEWLGFSIQN</sequence>
<gene>
    <name evidence="2" type="ORF">SAMN04488104_10456</name>
</gene>
<feature type="signal peptide" evidence="1">
    <location>
        <begin position="1"/>
        <end position="17"/>
    </location>
</feature>
<evidence type="ECO:0000313" key="3">
    <source>
        <dbReference type="Proteomes" id="UP000199060"/>
    </source>
</evidence>
<dbReference type="Proteomes" id="UP000199060">
    <property type="component" value="Unassembled WGS sequence"/>
</dbReference>
<proteinExistence type="predicted"/>
<evidence type="ECO:0000313" key="2">
    <source>
        <dbReference type="EMBL" id="SDD66013.1"/>
    </source>
</evidence>
<name>A0A1G6WJZ0_9BACT</name>
<organism evidence="2 3">
    <name type="scientific">Algoriphagus faecimaris</name>
    <dbReference type="NCBI Taxonomy" id="686796"/>
    <lineage>
        <taxon>Bacteria</taxon>
        <taxon>Pseudomonadati</taxon>
        <taxon>Bacteroidota</taxon>
        <taxon>Cytophagia</taxon>
        <taxon>Cytophagales</taxon>
        <taxon>Cyclobacteriaceae</taxon>
        <taxon>Algoriphagus</taxon>
    </lineage>
</organism>
<keyword evidence="3" id="KW-1185">Reference proteome</keyword>
<dbReference type="OrthoDB" id="1443562at2"/>
<dbReference type="EMBL" id="FNAC01000045">
    <property type="protein sequence ID" value="SDD66013.1"/>
    <property type="molecule type" value="Genomic_DNA"/>
</dbReference>
<reference evidence="3" key="1">
    <citation type="submission" date="2016-10" db="EMBL/GenBank/DDBJ databases">
        <authorList>
            <person name="Varghese N."/>
            <person name="Submissions S."/>
        </authorList>
    </citation>
    <scope>NUCLEOTIDE SEQUENCE [LARGE SCALE GENOMIC DNA]</scope>
    <source>
        <strain evidence="3">DSM 23095</strain>
    </source>
</reference>
<accession>A0A1G6WJZ0</accession>
<dbReference type="AlphaFoldDB" id="A0A1G6WJZ0"/>